<dbReference type="GO" id="GO:0016020">
    <property type="term" value="C:membrane"/>
    <property type="evidence" value="ECO:0007669"/>
    <property type="project" value="UniProtKB-SubCell"/>
</dbReference>
<feature type="transmembrane region" description="Helical" evidence="5">
    <location>
        <begin position="41"/>
        <end position="59"/>
    </location>
</feature>
<keyword evidence="2 5" id="KW-0812">Transmembrane</keyword>
<keyword evidence="3 5" id="KW-1133">Transmembrane helix</keyword>
<evidence type="ECO:0000256" key="3">
    <source>
        <dbReference type="ARBA" id="ARBA00022989"/>
    </source>
</evidence>
<protein>
    <submittedName>
        <fullName evidence="6">LrgB family protein</fullName>
    </submittedName>
</protein>
<feature type="transmembrane region" description="Helical" evidence="5">
    <location>
        <begin position="150"/>
        <end position="173"/>
    </location>
</feature>
<dbReference type="PANTHER" id="PTHR30249">
    <property type="entry name" value="PUTATIVE SEROTONIN TRANSPORTER"/>
    <property type="match status" value="1"/>
</dbReference>
<comment type="caution">
    <text evidence="6">The sequence shown here is derived from an EMBL/GenBank/DDBJ whole genome shotgun (WGS) entry which is preliminary data.</text>
</comment>
<evidence type="ECO:0000256" key="4">
    <source>
        <dbReference type="ARBA" id="ARBA00023136"/>
    </source>
</evidence>
<feature type="transmembrane region" description="Helical" evidence="5">
    <location>
        <begin position="12"/>
        <end position="29"/>
    </location>
</feature>
<evidence type="ECO:0000313" key="6">
    <source>
        <dbReference type="EMBL" id="MBM6921156.1"/>
    </source>
</evidence>
<gene>
    <name evidence="6" type="ORF">H6A12_08320</name>
</gene>
<reference evidence="6" key="1">
    <citation type="submission" date="2020-08" db="EMBL/GenBank/DDBJ databases">
        <authorList>
            <person name="Cejkova D."/>
            <person name="Kubasova T."/>
            <person name="Jahodarova E."/>
            <person name="Rychlik I."/>
        </authorList>
    </citation>
    <scope>NUCLEOTIDE SEQUENCE</scope>
    <source>
        <strain evidence="6">An559</strain>
    </source>
</reference>
<keyword evidence="4 5" id="KW-0472">Membrane</keyword>
<feature type="transmembrane region" description="Helical" evidence="5">
    <location>
        <begin position="182"/>
        <end position="201"/>
    </location>
</feature>
<reference evidence="6" key="2">
    <citation type="journal article" date="2021" name="Sci. Rep.">
        <title>The distribution of antibiotic resistance genes in chicken gut microbiota commensals.</title>
        <authorList>
            <person name="Juricova H."/>
            <person name="Matiasovicova J."/>
            <person name="Kubasova T."/>
            <person name="Cejkova D."/>
            <person name="Rychlik I."/>
        </authorList>
    </citation>
    <scope>NUCLEOTIDE SEQUENCE</scope>
    <source>
        <strain evidence="6">An559</strain>
    </source>
</reference>
<accession>A0A938X8H7</accession>
<sequence>MENWIDILTKTPLFGITLTIFVYAFFVWLQKKLRSPLLNPLMWTVAAVISILLLCRVPLENYELGGDIIGMFLSPATAVLAVSIYNQLATLKKNLIPVVAGCLAGAVTSIGSVIVMSKLFGLDKAMQNALTPKSVTTPIAMAVSEQLGGIVPITVAAVVVTGIIGCVAAPLMIRVFFVKEPVAAGVAIGACSHALGTTKAIELSETHGAMSGIAIGLSGIITVLICLFLQ</sequence>
<dbReference type="RefSeq" id="WP_204446779.1">
    <property type="nucleotide sequence ID" value="NZ_JACJKY010000012.1"/>
</dbReference>
<dbReference type="AlphaFoldDB" id="A0A938X8H7"/>
<organism evidence="6 7">
    <name type="scientific">Merdimmobilis hominis</name>
    <dbReference type="NCBI Taxonomy" id="2897707"/>
    <lineage>
        <taxon>Bacteria</taxon>
        <taxon>Bacillati</taxon>
        <taxon>Bacillota</taxon>
        <taxon>Clostridia</taxon>
        <taxon>Eubacteriales</taxon>
        <taxon>Oscillospiraceae</taxon>
        <taxon>Merdimmobilis</taxon>
    </lineage>
</organism>
<feature type="transmembrane region" description="Helical" evidence="5">
    <location>
        <begin position="207"/>
        <end position="229"/>
    </location>
</feature>
<dbReference type="Proteomes" id="UP000774750">
    <property type="component" value="Unassembled WGS sequence"/>
</dbReference>
<evidence type="ECO:0000313" key="7">
    <source>
        <dbReference type="Proteomes" id="UP000774750"/>
    </source>
</evidence>
<comment type="subcellular location">
    <subcellularLocation>
        <location evidence="1">Membrane</location>
        <topology evidence="1">Multi-pass membrane protein</topology>
    </subcellularLocation>
</comment>
<feature type="transmembrane region" description="Helical" evidence="5">
    <location>
        <begin position="95"/>
        <end position="116"/>
    </location>
</feature>
<proteinExistence type="predicted"/>
<evidence type="ECO:0000256" key="5">
    <source>
        <dbReference type="SAM" id="Phobius"/>
    </source>
</evidence>
<name>A0A938X8H7_9FIRM</name>
<evidence type="ECO:0000256" key="2">
    <source>
        <dbReference type="ARBA" id="ARBA00022692"/>
    </source>
</evidence>
<dbReference type="EMBL" id="JACJKY010000012">
    <property type="protein sequence ID" value="MBM6921156.1"/>
    <property type="molecule type" value="Genomic_DNA"/>
</dbReference>
<dbReference type="InterPro" id="IPR007300">
    <property type="entry name" value="CidB/LrgB"/>
</dbReference>
<evidence type="ECO:0000256" key="1">
    <source>
        <dbReference type="ARBA" id="ARBA00004141"/>
    </source>
</evidence>
<dbReference type="PANTHER" id="PTHR30249:SF0">
    <property type="entry name" value="PLASTIDAL GLYCOLATE_GLYCERATE TRANSLOCATOR 1, CHLOROPLASTIC"/>
    <property type="match status" value="1"/>
</dbReference>
<keyword evidence="7" id="KW-1185">Reference proteome</keyword>
<dbReference type="Pfam" id="PF04172">
    <property type="entry name" value="LrgB"/>
    <property type="match status" value="1"/>
</dbReference>
<feature type="transmembrane region" description="Helical" evidence="5">
    <location>
        <begin position="65"/>
        <end position="88"/>
    </location>
</feature>